<evidence type="ECO:0000313" key="1">
    <source>
        <dbReference type="EMBL" id="MBL6448069.1"/>
    </source>
</evidence>
<dbReference type="InterPro" id="IPR040837">
    <property type="entry name" value="Bact_RF_family7"/>
</dbReference>
<evidence type="ECO:0000313" key="2">
    <source>
        <dbReference type="Proteomes" id="UP000614216"/>
    </source>
</evidence>
<sequence length="379" mass="43821">MTTITKQEVRKLAEIHANHCISIYLPTYESGEAVLKKENQLQLKNQLKDVKNKLIDLRINEAAVTKLVQPIESLLEDVTFWKYQSEGLALFLSNDHFYKYTLPLNFTPFNYVSHEFYLEPLLPMFIDDHKFFILALELQRVKLYEGNLYGITEVAVDEYIPSHLEEVVGSDYEQKSFQLKSQKQGVATFHGHGEGKEDFKDEMNRFFRAINKGLMKKLNNESAPLLVACLDYMFPIYKKVNQYPHLMPQPISCHPSDLNDLDLNKAALKIMEPYFNKTRDSKLALFKQYEDTVRTSSNIKDIVRASLDGKIDTLFVEKDVNIWGVYDPDKTSVKIETEKLTHNVSLNNLAAVQVFLQGGNVYLMDKDELQSTTCALYRY</sequence>
<keyword evidence="2" id="KW-1185">Reference proteome</keyword>
<dbReference type="Proteomes" id="UP000614216">
    <property type="component" value="Unassembled WGS sequence"/>
</dbReference>
<proteinExistence type="predicted"/>
<name>A0A937KD40_9BACT</name>
<accession>A0A937KD40</accession>
<dbReference type="EMBL" id="JAEUGD010000058">
    <property type="protein sequence ID" value="MBL6448069.1"/>
    <property type="molecule type" value="Genomic_DNA"/>
</dbReference>
<dbReference type="RefSeq" id="WP_202857607.1">
    <property type="nucleotide sequence ID" value="NZ_JAEUGD010000058.1"/>
</dbReference>
<organism evidence="1 2">
    <name type="scientific">Fulvivirga marina</name>
    <dbReference type="NCBI Taxonomy" id="2494733"/>
    <lineage>
        <taxon>Bacteria</taxon>
        <taxon>Pseudomonadati</taxon>
        <taxon>Bacteroidota</taxon>
        <taxon>Cytophagia</taxon>
        <taxon>Cytophagales</taxon>
        <taxon>Fulvivirgaceae</taxon>
        <taxon>Fulvivirga</taxon>
    </lineage>
</organism>
<protein>
    <submittedName>
        <fullName evidence="1">Uncharacterized protein</fullName>
    </submittedName>
</protein>
<comment type="caution">
    <text evidence="1">The sequence shown here is derived from an EMBL/GenBank/DDBJ whole genome shotgun (WGS) entry which is preliminary data.</text>
</comment>
<gene>
    <name evidence="1" type="ORF">JMN32_17255</name>
</gene>
<reference evidence="1" key="1">
    <citation type="submission" date="2021-01" db="EMBL/GenBank/DDBJ databases">
        <title>Fulvivirga kasyanovii gen. nov., sp nov., a novel member of the phylum Bacteroidetes isolated from seawater in a mussel farm.</title>
        <authorList>
            <person name="Zhao L.-H."/>
            <person name="Wang Z.-J."/>
        </authorList>
    </citation>
    <scope>NUCLEOTIDE SEQUENCE</scope>
    <source>
        <strain evidence="1">29W222</strain>
    </source>
</reference>
<dbReference type="AlphaFoldDB" id="A0A937KD40"/>
<dbReference type="Pfam" id="PF18849">
    <property type="entry name" value="baeRF_family7"/>
    <property type="match status" value="1"/>
</dbReference>